<name>A0ABW1SQS7_9LACO</name>
<comment type="caution">
    <text evidence="2">The sequence shown here is derived from an EMBL/GenBank/DDBJ whole genome shotgun (WGS) entry which is preliminary data.</text>
</comment>
<feature type="transmembrane region" description="Helical" evidence="1">
    <location>
        <begin position="62"/>
        <end position="81"/>
    </location>
</feature>
<proteinExistence type="predicted"/>
<keyword evidence="1" id="KW-0472">Membrane</keyword>
<feature type="transmembrane region" description="Helical" evidence="1">
    <location>
        <begin position="107"/>
        <end position="129"/>
    </location>
</feature>
<feature type="transmembrane region" description="Helical" evidence="1">
    <location>
        <begin position="33"/>
        <end position="56"/>
    </location>
</feature>
<evidence type="ECO:0000313" key="2">
    <source>
        <dbReference type="EMBL" id="MFC6206502.1"/>
    </source>
</evidence>
<protein>
    <submittedName>
        <fullName evidence="2">DUF3278 domain-containing protein</fullName>
    </submittedName>
</protein>
<dbReference type="Proteomes" id="UP001596254">
    <property type="component" value="Unassembled WGS sequence"/>
</dbReference>
<dbReference type="EMBL" id="JBHSSK010000009">
    <property type="protein sequence ID" value="MFC6206502.1"/>
    <property type="molecule type" value="Genomic_DNA"/>
</dbReference>
<keyword evidence="1" id="KW-1133">Transmembrane helix</keyword>
<organism evidence="2 3">
    <name type="scientific">Levilactobacillus tongjiangensis</name>
    <dbReference type="NCBI Taxonomy" id="2486023"/>
    <lineage>
        <taxon>Bacteria</taxon>
        <taxon>Bacillati</taxon>
        <taxon>Bacillota</taxon>
        <taxon>Bacilli</taxon>
        <taxon>Lactobacillales</taxon>
        <taxon>Lactobacillaceae</taxon>
        <taxon>Levilactobacillus</taxon>
    </lineage>
</organism>
<gene>
    <name evidence="2" type="ORF">ACFP1G_03285</name>
</gene>
<evidence type="ECO:0000256" key="1">
    <source>
        <dbReference type="SAM" id="Phobius"/>
    </source>
</evidence>
<dbReference type="RefSeq" id="WP_125691040.1">
    <property type="nucleotide sequence ID" value="NZ_JBHSSK010000009.1"/>
</dbReference>
<evidence type="ECO:0000313" key="3">
    <source>
        <dbReference type="Proteomes" id="UP001596254"/>
    </source>
</evidence>
<keyword evidence="1" id="KW-0812">Transmembrane</keyword>
<feature type="transmembrane region" description="Helical" evidence="1">
    <location>
        <begin position="149"/>
        <end position="169"/>
    </location>
</feature>
<dbReference type="Pfam" id="PF11683">
    <property type="entry name" value="DUF3278"/>
    <property type="match status" value="1"/>
</dbReference>
<reference evidence="3" key="1">
    <citation type="journal article" date="2019" name="Int. J. Syst. Evol. Microbiol.">
        <title>The Global Catalogue of Microorganisms (GCM) 10K type strain sequencing project: providing services to taxonomists for standard genome sequencing and annotation.</title>
        <authorList>
            <consortium name="The Broad Institute Genomics Platform"/>
            <consortium name="The Broad Institute Genome Sequencing Center for Infectious Disease"/>
            <person name="Wu L."/>
            <person name="Ma J."/>
        </authorList>
    </citation>
    <scope>NUCLEOTIDE SEQUENCE [LARGE SCALE GENOMIC DNA]</scope>
    <source>
        <strain evidence="3">CCM 8905</strain>
    </source>
</reference>
<accession>A0ABW1SQS7</accession>
<keyword evidence="3" id="KW-1185">Reference proteome</keyword>
<sequence length="175" mass="20135">MQKQGEFRERLIKRFYGINWDLSSEQRRALHQIIFNALLMCISFLLVVPVVVSIWIAQPATALLVFIYADIIFIFYLLFYLRFAGRSVEIRSPDPVDAPDKVSALKLVLRAAIVSGIMYGVATYFLFAITDATTDKVSALRELLKWTSLTGLIWRTIFFGSVMGIIDLWRIRKIH</sequence>
<dbReference type="InterPro" id="IPR021697">
    <property type="entry name" value="DUF3278"/>
</dbReference>